<sequence length="52" mass="5967">MARMPTDADPGGFLVKILLKFGCKTTFNLGPYVKWLHRVLSQNAKHRRRHCG</sequence>
<proteinExistence type="predicted"/>
<protein>
    <submittedName>
        <fullName evidence="1">Uncharacterized protein</fullName>
    </submittedName>
</protein>
<dbReference type="AlphaFoldDB" id="A0A7H1KP52"/>
<gene>
    <name evidence="1" type="ORF">BODMHOLK_00006</name>
</gene>
<dbReference type="EMBL" id="MT776530">
    <property type="protein sequence ID" value="QNT35716.1"/>
    <property type="molecule type" value="Genomic_DNA"/>
</dbReference>
<accession>A0A7H1KP52</accession>
<name>A0A7H1KP52_9EURY</name>
<organism evidence="1">
    <name type="scientific">uncultured Methanosarcinales archaeon</name>
    <dbReference type="NCBI Taxonomy" id="183757"/>
    <lineage>
        <taxon>Archaea</taxon>
        <taxon>Methanobacteriati</taxon>
        <taxon>Methanobacteriota</taxon>
        <taxon>Stenosarchaea group</taxon>
        <taxon>Methanomicrobia</taxon>
        <taxon>Methanosarcinales</taxon>
        <taxon>environmental samples</taxon>
    </lineage>
</organism>
<evidence type="ECO:0000313" key="1">
    <source>
        <dbReference type="EMBL" id="QNT35716.1"/>
    </source>
</evidence>
<reference evidence="1" key="1">
    <citation type="submission" date="2020-07" db="EMBL/GenBank/DDBJ databases">
        <title>Unique genomic features of the anaerobic methanotrophic archaea.</title>
        <authorList>
            <person name="Chadwick G.L."/>
            <person name="Skennerton C.T."/>
            <person name="Laso-Perez R."/>
            <person name="Leu A.O."/>
            <person name="Speth D.R."/>
            <person name="Yu H."/>
            <person name="Morgan-Lang C."/>
            <person name="Hatzenpichler R."/>
            <person name="Goudeau D."/>
            <person name="Malmstrom R."/>
            <person name="Brazelton W.J."/>
            <person name="Woyke T."/>
            <person name="Hallam S.J."/>
            <person name="Tyson G.W."/>
            <person name="Wegener G."/>
            <person name="Boetius A."/>
            <person name="Orphan V."/>
        </authorList>
    </citation>
    <scope>NUCLEOTIDE SEQUENCE</scope>
</reference>